<dbReference type="Proteomes" id="UP000321736">
    <property type="component" value="Unassembled WGS sequence"/>
</dbReference>
<dbReference type="InterPro" id="IPR029410">
    <property type="entry name" value="CAP_assoc"/>
</dbReference>
<gene>
    <name evidence="3" type="ORF">SPI02_20040</name>
</gene>
<dbReference type="AlphaFoldDB" id="A0A239U801"/>
<dbReference type="Gene3D" id="3.40.33.10">
    <property type="entry name" value="CAP"/>
    <property type="match status" value="1"/>
</dbReference>
<dbReference type="CDD" id="cd05379">
    <property type="entry name" value="CAP_bacterial"/>
    <property type="match status" value="1"/>
</dbReference>
<feature type="domain" description="SCP" evidence="1">
    <location>
        <begin position="236"/>
        <end position="335"/>
    </location>
</feature>
<dbReference type="Pfam" id="PF00188">
    <property type="entry name" value="CAP"/>
    <property type="match status" value="1"/>
</dbReference>
<name>A0A239U801_9STAP</name>
<dbReference type="SUPFAM" id="SSF55797">
    <property type="entry name" value="PR-1-like"/>
    <property type="match status" value="1"/>
</dbReference>
<dbReference type="RefSeq" id="WP_095105931.1">
    <property type="nucleotide sequence ID" value="NZ_BKAR01000029.1"/>
</dbReference>
<dbReference type="InterPro" id="IPR035940">
    <property type="entry name" value="CAP_sf"/>
</dbReference>
<evidence type="ECO:0000259" key="2">
    <source>
        <dbReference type="Pfam" id="PF14504"/>
    </source>
</evidence>
<evidence type="ECO:0000259" key="1">
    <source>
        <dbReference type="Pfam" id="PF00188"/>
    </source>
</evidence>
<keyword evidence="4" id="KW-1185">Reference proteome</keyword>
<sequence length="346" mass="40001">MRNLLIKVIGVLLLITFLIYLFYSPRLKFDVLENPNKKAPTKTELIKKNNNQTENPKPKTGIGTWINNDISLLTKKFGQADRVYAYHDNYKNYVFRENNQYYIVTTKENKIKSVYATGSKAEISPVKINQNASHIFENTSINPEPRIKANGKEYDLELSDEDMKTQMLIKYGDEYAQVYIDQQNNKVVGVRFLDPEALVMFNPYQMTKASDDKTIENNHKEEPYEQNANQLMTLYEVTNQIRNLKGLKPFKVNNDLGHIASVNLYESTNNKSVEFTEAALKQQLDDRGVHFKSVGQNVGYDFNDVPTLLHSWLNSDTHRSRILNTQYTEMGGDVMDGYYTLIFIED</sequence>
<dbReference type="EMBL" id="BKAR01000029">
    <property type="protein sequence ID" value="GEP85419.1"/>
    <property type="molecule type" value="Genomic_DNA"/>
</dbReference>
<evidence type="ECO:0000313" key="4">
    <source>
        <dbReference type="Proteomes" id="UP000321736"/>
    </source>
</evidence>
<feature type="domain" description="CAP-associated" evidence="2">
    <location>
        <begin position="66"/>
        <end position="204"/>
    </location>
</feature>
<accession>A0A239U801</accession>
<dbReference type="PANTHER" id="PTHR31157:SF26">
    <property type="entry name" value="SCP-LIKE EXTRACELLULAR PROTEIN"/>
    <property type="match status" value="1"/>
</dbReference>
<dbReference type="PANTHER" id="PTHR31157">
    <property type="entry name" value="SCP DOMAIN-CONTAINING PROTEIN"/>
    <property type="match status" value="1"/>
</dbReference>
<protein>
    <submittedName>
        <fullName evidence="3">Uncharacterized protein</fullName>
    </submittedName>
</protein>
<dbReference type="OrthoDB" id="9783944at2"/>
<reference evidence="3 4" key="1">
    <citation type="submission" date="2019-07" db="EMBL/GenBank/DDBJ databases">
        <title>Whole genome shotgun sequence of Staphylococcus piscifermentans NBRC 109625.</title>
        <authorList>
            <person name="Hosoyama A."/>
            <person name="Uohara A."/>
            <person name="Ohji S."/>
            <person name="Ichikawa N."/>
        </authorList>
    </citation>
    <scope>NUCLEOTIDE SEQUENCE [LARGE SCALE GENOMIC DNA]</scope>
    <source>
        <strain evidence="3 4">NBRC 109625</strain>
    </source>
</reference>
<proteinExistence type="predicted"/>
<evidence type="ECO:0000313" key="3">
    <source>
        <dbReference type="EMBL" id="GEP85419.1"/>
    </source>
</evidence>
<dbReference type="InterPro" id="IPR014044">
    <property type="entry name" value="CAP_dom"/>
</dbReference>
<organism evidence="3 4">
    <name type="scientific">Staphylococcus piscifermentans</name>
    <dbReference type="NCBI Taxonomy" id="70258"/>
    <lineage>
        <taxon>Bacteria</taxon>
        <taxon>Bacillati</taxon>
        <taxon>Bacillota</taxon>
        <taxon>Bacilli</taxon>
        <taxon>Bacillales</taxon>
        <taxon>Staphylococcaceae</taxon>
        <taxon>Staphylococcus</taxon>
    </lineage>
</organism>
<dbReference type="Pfam" id="PF14504">
    <property type="entry name" value="CAP_assoc_N"/>
    <property type="match status" value="1"/>
</dbReference>
<comment type="caution">
    <text evidence="3">The sequence shown here is derived from an EMBL/GenBank/DDBJ whole genome shotgun (WGS) entry which is preliminary data.</text>
</comment>